<dbReference type="InterPro" id="IPR011066">
    <property type="entry name" value="MscS_channel_C_sf"/>
</dbReference>
<comment type="caution">
    <text evidence="4">The sequence shown here is derived from an EMBL/GenBank/DDBJ whole genome shotgun (WGS) entry which is preliminary data.</text>
</comment>
<dbReference type="RefSeq" id="WP_200391465.1">
    <property type="nucleotide sequence ID" value="NZ_JAENIO010000017.1"/>
</dbReference>
<feature type="signal peptide" evidence="3">
    <location>
        <begin position="1"/>
        <end position="20"/>
    </location>
</feature>
<name>A0A934RMC3_9BACT</name>
<sequence>MKPPLFYALLFLFSSLLPMAGQESVPAPSADSQATEKVKAPNGFDSLLSVLSSYRTLREQQVTLREQVRELTAAGATAEGEPGAEALAKAQAELTRNTESIARLKERIEELALGSRYQESGEGEEASYDFNEEIQMLLQPSLEELREVTEPTRKLARLRTEVLDLQNKEEDLELALGKLQKAIEATDSSELKNDSEIKDLFESLQIELESQLSLCRADLATAKTRLDEMQAERKPIPQQVQDSLSSFFAGRGRSLLLAALASLAVFYLLTYLHRLLFKRLGRSHEAGTSFAFRLAELGFTALRFLAAIAAVFFVFLAFNDWLLVTLTILVFLAVLWGTKEAILKGYHKMQLLLNLGPVRQGERVLYNGLPYRVRSLSVYPLIENPALSNSTVRLTIEELGEMRMRHDDDEEPWFITEVGDYVLLSDGTYGQVAFQSPDRVKIQEAGGQSKVIPTSDFLSMAPTNLSKGYAVAITFGIDYAHQQLDYNAVAEIFAANARRKVEEFLPAEQILATFSAFKEAGASSLDYLVVVKVTGEAQDKRPNLLRALSQGCLDACNEYGWGIPFPQMTIHRAGD</sequence>
<gene>
    <name evidence="4" type="ORF">JIN78_08150</name>
</gene>
<feature type="transmembrane region" description="Helical" evidence="2">
    <location>
        <begin position="321"/>
        <end position="338"/>
    </location>
</feature>
<protein>
    <submittedName>
        <fullName evidence="4">Mechanosensitive ion channel</fullName>
    </submittedName>
</protein>
<evidence type="ECO:0000256" key="3">
    <source>
        <dbReference type="SAM" id="SignalP"/>
    </source>
</evidence>
<feature type="coiled-coil region" evidence="1">
    <location>
        <begin position="155"/>
        <end position="185"/>
    </location>
</feature>
<accession>A0A934RMC3</accession>
<keyword evidence="2" id="KW-0812">Transmembrane</keyword>
<dbReference type="AlphaFoldDB" id="A0A934RMC3"/>
<proteinExistence type="predicted"/>
<evidence type="ECO:0000256" key="1">
    <source>
        <dbReference type="SAM" id="Coils"/>
    </source>
</evidence>
<dbReference type="GO" id="GO:0016020">
    <property type="term" value="C:membrane"/>
    <property type="evidence" value="ECO:0007669"/>
    <property type="project" value="InterPro"/>
</dbReference>
<feature type="chain" id="PRO_5036828419" evidence="3">
    <location>
        <begin position="21"/>
        <end position="575"/>
    </location>
</feature>
<feature type="coiled-coil region" evidence="1">
    <location>
        <begin position="54"/>
        <end position="107"/>
    </location>
</feature>
<dbReference type="EMBL" id="JAENIO010000017">
    <property type="protein sequence ID" value="MBK1834029.1"/>
    <property type="molecule type" value="Genomic_DNA"/>
</dbReference>
<reference evidence="4" key="1">
    <citation type="submission" date="2021-01" db="EMBL/GenBank/DDBJ databases">
        <title>Modified the classification status of verrucomicrobia.</title>
        <authorList>
            <person name="Feng X."/>
        </authorList>
    </citation>
    <scope>NUCLEOTIDE SEQUENCE</scope>
    <source>
        <strain evidence="4">KCTC 12986</strain>
    </source>
</reference>
<keyword evidence="5" id="KW-1185">Reference proteome</keyword>
<keyword evidence="2" id="KW-1133">Transmembrane helix</keyword>
<organism evidence="4 5">
    <name type="scientific">Roseibacillus ishigakijimensis</name>
    <dbReference type="NCBI Taxonomy" id="454146"/>
    <lineage>
        <taxon>Bacteria</taxon>
        <taxon>Pseudomonadati</taxon>
        <taxon>Verrucomicrobiota</taxon>
        <taxon>Verrucomicrobiia</taxon>
        <taxon>Verrucomicrobiales</taxon>
        <taxon>Verrucomicrobiaceae</taxon>
        <taxon>Roseibacillus</taxon>
    </lineage>
</organism>
<feature type="transmembrane region" description="Helical" evidence="2">
    <location>
        <begin position="255"/>
        <end position="273"/>
    </location>
</feature>
<keyword evidence="2" id="KW-0472">Membrane</keyword>
<feature type="transmembrane region" description="Helical" evidence="2">
    <location>
        <begin position="294"/>
        <end position="315"/>
    </location>
</feature>
<dbReference type="SUPFAM" id="SSF82689">
    <property type="entry name" value="Mechanosensitive channel protein MscS (YggB), C-terminal domain"/>
    <property type="match status" value="1"/>
</dbReference>
<evidence type="ECO:0000313" key="5">
    <source>
        <dbReference type="Proteomes" id="UP000604083"/>
    </source>
</evidence>
<keyword evidence="3" id="KW-0732">Signal</keyword>
<keyword evidence="1" id="KW-0175">Coiled coil</keyword>
<evidence type="ECO:0000313" key="4">
    <source>
        <dbReference type="EMBL" id="MBK1834029.1"/>
    </source>
</evidence>
<evidence type="ECO:0000256" key="2">
    <source>
        <dbReference type="SAM" id="Phobius"/>
    </source>
</evidence>
<dbReference type="Proteomes" id="UP000604083">
    <property type="component" value="Unassembled WGS sequence"/>
</dbReference>